<dbReference type="Gene3D" id="1.10.510.10">
    <property type="entry name" value="Transferase(Phosphotransferase) domain 1"/>
    <property type="match status" value="1"/>
</dbReference>
<dbReference type="SMART" id="SM00220">
    <property type="entry name" value="S_TKc"/>
    <property type="match status" value="1"/>
</dbReference>
<dbReference type="GO" id="GO:0005929">
    <property type="term" value="C:cilium"/>
    <property type="evidence" value="ECO:0007669"/>
    <property type="project" value="UniProtKB-SubCell"/>
</dbReference>
<evidence type="ECO:0000259" key="25">
    <source>
        <dbReference type="PROSITE" id="PS50405"/>
    </source>
</evidence>
<feature type="compositionally biased region" description="Basic and acidic residues" evidence="22">
    <location>
        <begin position="870"/>
        <end position="887"/>
    </location>
</feature>
<reference evidence="26" key="1">
    <citation type="submission" date="2022-12" db="EMBL/GenBank/DDBJ databases">
        <authorList>
            <person name="Alioto T."/>
            <person name="Alioto T."/>
            <person name="Gomez Garrido J."/>
        </authorList>
    </citation>
    <scope>NUCLEOTIDE SEQUENCE</scope>
</reference>
<evidence type="ECO:0000256" key="16">
    <source>
        <dbReference type="ARBA" id="ARBA00023212"/>
    </source>
</evidence>
<evidence type="ECO:0000256" key="1">
    <source>
        <dbReference type="ARBA" id="ARBA00001946"/>
    </source>
</evidence>
<dbReference type="PROSITE" id="PS50405">
    <property type="entry name" value="GST_CTER"/>
    <property type="match status" value="3"/>
</dbReference>
<keyword evidence="15" id="KW-0460">Magnesium</keyword>
<protein>
    <submittedName>
        <fullName evidence="26">Serine serine/threonine-protein kinase ICK isoform X1</fullName>
    </submittedName>
</protein>
<dbReference type="InterPro" id="IPR040079">
    <property type="entry name" value="Glutathione_S-Trfase"/>
</dbReference>
<comment type="cofactor">
    <cofactor evidence="1">
        <name>Mg(2+)</name>
        <dbReference type="ChEBI" id="CHEBI:18420"/>
    </cofactor>
</comment>
<dbReference type="FunFam" id="3.30.200.20:FF:000071">
    <property type="entry name" value="serine/threonine-protein kinase MAK isoform X1"/>
    <property type="match status" value="1"/>
</dbReference>
<keyword evidence="27" id="KW-1185">Reference proteome</keyword>
<dbReference type="Pfam" id="PF00069">
    <property type="entry name" value="Pkinase"/>
    <property type="match status" value="1"/>
</dbReference>
<keyword evidence="12 21" id="KW-0547">Nucleotide-binding</keyword>
<feature type="domain" description="GST N-terminal" evidence="24">
    <location>
        <begin position="901"/>
        <end position="981"/>
    </location>
</feature>
<dbReference type="GO" id="GO:0046872">
    <property type="term" value="F:metal ion binding"/>
    <property type="evidence" value="ECO:0007669"/>
    <property type="project" value="UniProtKB-KW"/>
</dbReference>
<comment type="similarity">
    <text evidence="5">Belongs to the protein kinase superfamily. CMGC Ser/Thr protein kinase family. CDC2/CDKX subfamily.</text>
</comment>
<dbReference type="PANTHER" id="PTHR11571">
    <property type="entry name" value="GLUTATHIONE S-TRANSFERASE"/>
    <property type="match status" value="1"/>
</dbReference>
<evidence type="ECO:0000256" key="5">
    <source>
        <dbReference type="ARBA" id="ARBA00006485"/>
    </source>
</evidence>
<dbReference type="InterPro" id="IPR011009">
    <property type="entry name" value="Kinase-like_dom_sf"/>
</dbReference>
<evidence type="ECO:0000259" key="24">
    <source>
        <dbReference type="PROSITE" id="PS50404"/>
    </source>
</evidence>
<evidence type="ECO:0000256" key="18">
    <source>
        <dbReference type="ARBA" id="ARBA00023273"/>
    </source>
</evidence>
<evidence type="ECO:0000256" key="14">
    <source>
        <dbReference type="ARBA" id="ARBA00022840"/>
    </source>
</evidence>
<feature type="domain" description="GST N-terminal" evidence="24">
    <location>
        <begin position="1138"/>
        <end position="1218"/>
    </location>
</feature>
<keyword evidence="7" id="KW-0963">Cytoplasm</keyword>
<keyword evidence="10" id="KW-0808">Transferase</keyword>
<dbReference type="InterPro" id="IPR036282">
    <property type="entry name" value="Glutathione-S-Trfase_C_sf"/>
</dbReference>
<evidence type="ECO:0000256" key="13">
    <source>
        <dbReference type="ARBA" id="ARBA00022777"/>
    </source>
</evidence>
<dbReference type="Gene3D" id="1.20.1050.10">
    <property type="match status" value="3"/>
</dbReference>
<dbReference type="InterPro" id="IPR003080">
    <property type="entry name" value="GST_alpha"/>
</dbReference>
<evidence type="ECO:0000256" key="12">
    <source>
        <dbReference type="ARBA" id="ARBA00022741"/>
    </source>
</evidence>
<dbReference type="Pfam" id="PF02798">
    <property type="entry name" value="GST_N"/>
    <property type="match status" value="3"/>
</dbReference>
<evidence type="ECO:0000256" key="22">
    <source>
        <dbReference type="SAM" id="MobiDB-lite"/>
    </source>
</evidence>
<evidence type="ECO:0000259" key="23">
    <source>
        <dbReference type="PROSITE" id="PS50011"/>
    </source>
</evidence>
<evidence type="ECO:0000256" key="20">
    <source>
        <dbReference type="ARBA" id="ARBA00048679"/>
    </source>
</evidence>
<dbReference type="SFLD" id="SFLDG00363">
    <property type="entry name" value="AMPS_(cytGST):_Alpha-__Mu-__Pi"/>
    <property type="match status" value="3"/>
</dbReference>
<evidence type="ECO:0000256" key="10">
    <source>
        <dbReference type="ARBA" id="ARBA00022679"/>
    </source>
</evidence>
<feature type="domain" description="GST C-terminal" evidence="25">
    <location>
        <begin position="749"/>
        <end position="873"/>
    </location>
</feature>
<feature type="compositionally biased region" description="Low complexity" evidence="22">
    <location>
        <begin position="553"/>
        <end position="562"/>
    </location>
</feature>
<dbReference type="GO" id="GO:0004674">
    <property type="term" value="F:protein serine/threonine kinase activity"/>
    <property type="evidence" value="ECO:0007669"/>
    <property type="project" value="UniProtKB-KW"/>
</dbReference>
<dbReference type="InterPro" id="IPR000719">
    <property type="entry name" value="Prot_kinase_dom"/>
</dbReference>
<feature type="domain" description="GST N-terminal" evidence="24">
    <location>
        <begin position="667"/>
        <end position="747"/>
    </location>
</feature>
<evidence type="ECO:0000256" key="8">
    <source>
        <dbReference type="ARBA" id="ARBA00022527"/>
    </source>
</evidence>
<keyword evidence="9" id="KW-0597">Phosphoprotein</keyword>
<keyword evidence="16" id="KW-0206">Cytoskeleton</keyword>
<evidence type="ECO:0000256" key="7">
    <source>
        <dbReference type="ARBA" id="ARBA00022490"/>
    </source>
</evidence>
<dbReference type="PROSITE" id="PS00107">
    <property type="entry name" value="PROTEIN_KINASE_ATP"/>
    <property type="match status" value="1"/>
</dbReference>
<dbReference type="Gene3D" id="3.30.200.20">
    <property type="entry name" value="Phosphorylase Kinase, domain 1"/>
    <property type="match status" value="1"/>
</dbReference>
<keyword evidence="11" id="KW-0479">Metal-binding</keyword>
<dbReference type="InterPro" id="IPR050213">
    <property type="entry name" value="GST_superfamily"/>
</dbReference>
<dbReference type="SFLD" id="SFLDS00019">
    <property type="entry name" value="Glutathione_Transferase_(cytos"/>
    <property type="match status" value="3"/>
</dbReference>
<dbReference type="SUPFAM" id="SSF52833">
    <property type="entry name" value="Thioredoxin-like"/>
    <property type="match status" value="3"/>
</dbReference>
<dbReference type="PRINTS" id="PR01266">
    <property type="entry name" value="GSTRNSFRASEA"/>
</dbReference>
<evidence type="ECO:0000256" key="17">
    <source>
        <dbReference type="ARBA" id="ARBA00023242"/>
    </source>
</evidence>
<evidence type="ECO:0000313" key="26">
    <source>
        <dbReference type="EMBL" id="CAI5769595.1"/>
    </source>
</evidence>
<dbReference type="InterPro" id="IPR008271">
    <property type="entry name" value="Ser/Thr_kinase_AS"/>
</dbReference>
<feature type="domain" description="GST C-terminal" evidence="25">
    <location>
        <begin position="983"/>
        <end position="1107"/>
    </location>
</feature>
<evidence type="ECO:0000256" key="6">
    <source>
        <dbReference type="ARBA" id="ARBA00011055"/>
    </source>
</evidence>
<keyword evidence="8" id="KW-0723">Serine/threonine-protein kinase</keyword>
<dbReference type="InterPro" id="IPR036249">
    <property type="entry name" value="Thioredoxin-like_sf"/>
</dbReference>
<feature type="compositionally biased region" description="Basic residues" evidence="22">
    <location>
        <begin position="1"/>
        <end position="10"/>
    </location>
</feature>
<dbReference type="InterPro" id="IPR004045">
    <property type="entry name" value="Glutathione_S-Trfase_N"/>
</dbReference>
<keyword evidence="14 21" id="KW-0067">ATP-binding</keyword>
<dbReference type="SFLD" id="SFLDG01205">
    <property type="entry name" value="AMPS.1"/>
    <property type="match status" value="3"/>
</dbReference>
<evidence type="ECO:0000256" key="9">
    <source>
        <dbReference type="ARBA" id="ARBA00022553"/>
    </source>
</evidence>
<dbReference type="EMBL" id="OX395128">
    <property type="protein sequence ID" value="CAI5769595.1"/>
    <property type="molecule type" value="Genomic_DNA"/>
</dbReference>
<dbReference type="GO" id="GO:0004364">
    <property type="term" value="F:glutathione transferase activity"/>
    <property type="evidence" value="ECO:0007669"/>
    <property type="project" value="InterPro"/>
</dbReference>
<evidence type="ECO:0000256" key="19">
    <source>
        <dbReference type="ARBA" id="ARBA00047899"/>
    </source>
</evidence>
<comment type="catalytic activity">
    <reaction evidence="19">
        <text>L-threonyl-[protein] + ATP = O-phospho-L-threonyl-[protein] + ADP + H(+)</text>
        <dbReference type="Rhea" id="RHEA:46608"/>
        <dbReference type="Rhea" id="RHEA-COMP:11060"/>
        <dbReference type="Rhea" id="RHEA-COMP:11605"/>
        <dbReference type="ChEBI" id="CHEBI:15378"/>
        <dbReference type="ChEBI" id="CHEBI:30013"/>
        <dbReference type="ChEBI" id="CHEBI:30616"/>
        <dbReference type="ChEBI" id="CHEBI:61977"/>
        <dbReference type="ChEBI" id="CHEBI:456216"/>
        <dbReference type="EC" id="2.7.11.1"/>
    </reaction>
</comment>
<dbReference type="FunFam" id="1.10.510.10:FF:000104">
    <property type="entry name" value="serine/threonine-protein kinase MAK isoform X1"/>
    <property type="match status" value="1"/>
</dbReference>
<feature type="domain" description="Protein kinase" evidence="23">
    <location>
        <begin position="59"/>
        <end position="339"/>
    </location>
</feature>
<organism evidence="26 27">
    <name type="scientific">Podarcis lilfordi</name>
    <name type="common">Lilford's wall lizard</name>
    <dbReference type="NCBI Taxonomy" id="74358"/>
    <lineage>
        <taxon>Eukaryota</taxon>
        <taxon>Metazoa</taxon>
        <taxon>Chordata</taxon>
        <taxon>Craniata</taxon>
        <taxon>Vertebrata</taxon>
        <taxon>Euteleostomi</taxon>
        <taxon>Lepidosauria</taxon>
        <taxon>Squamata</taxon>
        <taxon>Bifurcata</taxon>
        <taxon>Unidentata</taxon>
        <taxon>Episquamata</taxon>
        <taxon>Laterata</taxon>
        <taxon>Lacertibaenia</taxon>
        <taxon>Lacertidae</taxon>
        <taxon>Podarcis</taxon>
    </lineage>
</organism>
<feature type="domain" description="GST C-terminal" evidence="25">
    <location>
        <begin position="1220"/>
        <end position="1336"/>
    </location>
</feature>
<keyword evidence="18" id="KW-0966">Cell projection</keyword>
<dbReference type="CDD" id="cd03208">
    <property type="entry name" value="GST_C_Alpha"/>
    <property type="match status" value="2"/>
</dbReference>
<dbReference type="PROSITE" id="PS00108">
    <property type="entry name" value="PROTEIN_KINASE_ST"/>
    <property type="match status" value="1"/>
</dbReference>
<evidence type="ECO:0000256" key="11">
    <source>
        <dbReference type="ARBA" id="ARBA00022723"/>
    </source>
</evidence>
<dbReference type="GO" id="GO:0006749">
    <property type="term" value="P:glutathione metabolic process"/>
    <property type="evidence" value="ECO:0007669"/>
    <property type="project" value="TreeGrafter"/>
</dbReference>
<dbReference type="CDD" id="cd07830">
    <property type="entry name" value="STKc_MAK_like"/>
    <property type="match status" value="1"/>
</dbReference>
<sequence>MGRRCAHARKPFPSSHSGRRTRAANPTGLGSTSLTDAKPIPENMSPDNIHTVPDALCLYTTIKQLGDGTYGSVLLGRSIESGELIAIKRMKRKFYSWEECMNLREVKSLKKLNHANVVKLKEVIRENDNLYFVFEYMKENLYQLMKERNKLFPESTVRNIMYQILQGLAFIHKHGFFHRDLKPENLLCMGPELVKIADFGLAREIRSRPPYTDYVSTRWYRAPEVLLRSTNYSSPIDIWAVGCIMAEVYTLRPLFPGASEIDTIFKICQVLGTPKKNDWPEGYQLAGTMNFRWPQCVPNNLKTLIPNASSESIQLMRDMLQWDPKKRPTASQALRYPYFQVGQLLGTSRSTQELGKQQRDLPDKAQVHMKPIPPAQPPPKAQVRLSFRPFQQNQPSHSLIYPYKTDTTVSDHLREDKPSQVALPEIHNKIPQQKADIGTEKTNGELKPKNRRRWGHIPGTLKDSEDWEDLEDGGVNSSLARKELKNKGQSDEALCRFESILDLKPSACLGTGNSAPSYLRQDTPTLQVSAAKQHYLKHSRYLPGISTRNNLVSSSSKDSIPSNPWPSSNLPGKTSVVAGGITRLNSSNTGASGLRGAYIPSFLKKEVGSAGQRVQLAPIIDASSSDPSQYTSLKSVRPHIGRPSFNIPMKSTPATAEGNQEAEIMSGKPKLYYFDGRGAMESIRWLLAAAGVEFEEEFLETREQYEKLLQDGFLLFQQVPLVEMDGMKMVQTRAILSYIAAKHNLYGKDLKERALIDMYAGGTTDLMALIMMYPFLTPEDKEKQLATIIKKATQRYFPVYEKVLKGHGEDFLVGNQFSWADVQLLEAILMVEEKSSSVLADFPHLQAFKERISNIPTIKNFLEPGSQRKPVPDERYVETEDPPDAHTKGSKNTQHLNTMAGKPKLYYFNGRGRMESVRWLLAAAGVEFEEEFLETREQYEKLLKDGFLLFQQVPMVEIDGMKLVQTRAILYYIAAKHNLYGKNLKERAQIDMYVEGTTDLMGMIRVHHKSPPGEKEKNLSLIIEQATKRYFPVYEKVLKENGQPFLLGNQWTWADVQLIETLLMAEEKESNILSPFPLLQAFKARMCDVPTIKKFLQPGSPRKPPPDEKFAQFICVWRKRSAKLGFGKGNHQLRNMSGKPKLTYFEGRGRMESIRWLLAAAGVEFEETFLKTREQYLKLIKDGYLLFDQVPLVEMDGLKLVQTKAILNYIAGKYNLHGKDLKERAYIDMYVEGTMDLMGMILMYPFSPPEQKEKQLASILEKATTRYFPVYEKALKQAGKEFLVGNCLSWADVQLLEAILMVEEKKAEVLESFPQLQAFKAKQDFQQVISQRKVST</sequence>
<dbReference type="Pfam" id="PF00043">
    <property type="entry name" value="GST_C"/>
    <property type="match status" value="1"/>
</dbReference>
<dbReference type="GO" id="GO:0006805">
    <property type="term" value="P:xenobiotic metabolic process"/>
    <property type="evidence" value="ECO:0007669"/>
    <property type="project" value="TreeGrafter"/>
</dbReference>
<keyword evidence="13 26" id="KW-0418">Kinase</keyword>
<comment type="subcellular location">
    <subcellularLocation>
        <location evidence="3">Cell projection</location>
        <location evidence="3">Cilium</location>
    </subcellularLocation>
    <subcellularLocation>
        <location evidence="4">Cytoplasm</location>
        <location evidence="4">Cytoskeleton</location>
    </subcellularLocation>
    <subcellularLocation>
        <location evidence="2">Nucleus</location>
    </subcellularLocation>
</comment>
<dbReference type="PROSITE" id="PS50404">
    <property type="entry name" value="GST_NTER"/>
    <property type="match status" value="3"/>
</dbReference>
<feature type="region of interest" description="Disordered" evidence="22">
    <location>
        <begin position="863"/>
        <end position="895"/>
    </location>
</feature>
<accession>A0AA35K0T4</accession>
<dbReference type="CDD" id="cd03077">
    <property type="entry name" value="GST_N_Alpha"/>
    <property type="match status" value="2"/>
</dbReference>
<name>A0AA35K0T4_9SAUR</name>
<dbReference type="Gene3D" id="3.40.30.10">
    <property type="entry name" value="Glutaredoxin"/>
    <property type="match status" value="3"/>
</dbReference>
<dbReference type="PANTHER" id="PTHR11571:SF101">
    <property type="entry name" value="GLUTATHIONE S-TRANSFERASE A4"/>
    <property type="match status" value="1"/>
</dbReference>
<dbReference type="SUPFAM" id="SSF47616">
    <property type="entry name" value="GST C-terminal domain-like"/>
    <property type="match status" value="3"/>
</dbReference>
<evidence type="ECO:0000256" key="15">
    <source>
        <dbReference type="ARBA" id="ARBA00022842"/>
    </source>
</evidence>
<dbReference type="GO" id="GO:0005524">
    <property type="term" value="F:ATP binding"/>
    <property type="evidence" value="ECO:0007669"/>
    <property type="project" value="UniProtKB-UniRule"/>
</dbReference>
<evidence type="ECO:0000256" key="21">
    <source>
        <dbReference type="PROSITE-ProRule" id="PRU10141"/>
    </source>
</evidence>
<evidence type="ECO:0000256" key="2">
    <source>
        <dbReference type="ARBA" id="ARBA00004123"/>
    </source>
</evidence>
<proteinExistence type="inferred from homology"/>
<evidence type="ECO:0000256" key="4">
    <source>
        <dbReference type="ARBA" id="ARBA00004245"/>
    </source>
</evidence>
<feature type="region of interest" description="Disordered" evidence="22">
    <location>
        <begin position="1"/>
        <end position="40"/>
    </location>
</feature>
<feature type="region of interest" description="Disordered" evidence="22">
    <location>
        <begin position="552"/>
        <end position="571"/>
    </location>
</feature>
<dbReference type="SUPFAM" id="SSF56112">
    <property type="entry name" value="Protein kinase-like (PK-like)"/>
    <property type="match status" value="1"/>
</dbReference>
<evidence type="ECO:0000313" key="27">
    <source>
        <dbReference type="Proteomes" id="UP001178461"/>
    </source>
</evidence>
<dbReference type="InterPro" id="IPR004046">
    <property type="entry name" value="GST_C"/>
</dbReference>
<dbReference type="Pfam" id="PF14497">
    <property type="entry name" value="GST_C_3"/>
    <property type="match status" value="2"/>
</dbReference>
<dbReference type="FunFam" id="1.20.1050.10:FF:000005">
    <property type="entry name" value="Glutathione S-transferase A1"/>
    <property type="match status" value="3"/>
</dbReference>
<dbReference type="GO" id="GO:0005856">
    <property type="term" value="C:cytoskeleton"/>
    <property type="evidence" value="ECO:0007669"/>
    <property type="project" value="UniProtKB-SubCell"/>
</dbReference>
<evidence type="ECO:0000256" key="3">
    <source>
        <dbReference type="ARBA" id="ARBA00004138"/>
    </source>
</evidence>
<dbReference type="GO" id="GO:0005634">
    <property type="term" value="C:nucleus"/>
    <property type="evidence" value="ECO:0007669"/>
    <property type="project" value="UniProtKB-SubCell"/>
</dbReference>
<feature type="binding site" evidence="21">
    <location>
        <position position="88"/>
    </location>
    <ligand>
        <name>ATP</name>
        <dbReference type="ChEBI" id="CHEBI:30616"/>
    </ligand>
</feature>
<gene>
    <name evidence="26" type="ORF">PODLI_1B036961</name>
</gene>
<dbReference type="PROSITE" id="PS50011">
    <property type="entry name" value="PROTEIN_KINASE_DOM"/>
    <property type="match status" value="1"/>
</dbReference>
<dbReference type="InterPro" id="IPR010987">
    <property type="entry name" value="Glutathione-S-Trfase_C-like"/>
</dbReference>
<comment type="similarity">
    <text evidence="6">Belongs to the GST superfamily. Alpha family.</text>
</comment>
<keyword evidence="17" id="KW-0539">Nucleus</keyword>
<comment type="catalytic activity">
    <reaction evidence="20">
        <text>L-seryl-[protein] + ATP = O-phospho-L-seryl-[protein] + ADP + H(+)</text>
        <dbReference type="Rhea" id="RHEA:17989"/>
        <dbReference type="Rhea" id="RHEA-COMP:9863"/>
        <dbReference type="Rhea" id="RHEA-COMP:11604"/>
        <dbReference type="ChEBI" id="CHEBI:15378"/>
        <dbReference type="ChEBI" id="CHEBI:29999"/>
        <dbReference type="ChEBI" id="CHEBI:30616"/>
        <dbReference type="ChEBI" id="CHEBI:83421"/>
        <dbReference type="ChEBI" id="CHEBI:456216"/>
        <dbReference type="EC" id="2.7.11.1"/>
    </reaction>
</comment>
<dbReference type="Proteomes" id="UP001178461">
    <property type="component" value="Chromosome 3"/>
</dbReference>
<dbReference type="InterPro" id="IPR017441">
    <property type="entry name" value="Protein_kinase_ATP_BS"/>
</dbReference>